<dbReference type="PANTHER" id="PTHR46430">
    <property type="entry name" value="PROTEIN SKT5-RELATED"/>
    <property type="match status" value="1"/>
</dbReference>
<organism evidence="2 3">
    <name type="scientific">Neonectria magnoliae</name>
    <dbReference type="NCBI Taxonomy" id="2732573"/>
    <lineage>
        <taxon>Eukaryota</taxon>
        <taxon>Fungi</taxon>
        <taxon>Dikarya</taxon>
        <taxon>Ascomycota</taxon>
        <taxon>Pezizomycotina</taxon>
        <taxon>Sordariomycetes</taxon>
        <taxon>Hypocreomycetidae</taxon>
        <taxon>Hypocreales</taxon>
        <taxon>Nectriaceae</taxon>
        <taxon>Neonectria</taxon>
    </lineage>
</organism>
<proteinExistence type="predicted"/>
<evidence type="ECO:0000256" key="1">
    <source>
        <dbReference type="ARBA" id="ARBA00022737"/>
    </source>
</evidence>
<dbReference type="InterPro" id="IPR051726">
    <property type="entry name" value="Chitin_Synth_Reg"/>
</dbReference>
<dbReference type="Proteomes" id="UP001498421">
    <property type="component" value="Unassembled WGS sequence"/>
</dbReference>
<protein>
    <submittedName>
        <fullName evidence="2">Uncharacterized protein</fullName>
    </submittedName>
</protein>
<sequence>MTGQQRAEIETNLYDNMNLGLEYMQKVFSEEHSDEAPSPEKFKVTIPVSGFPKVIGNNIPPSDDEKEEVLENAREHVLHSDNVSMQITWARDALIWAHVAETARERGLDSRGNQTSDVESRVRGDALSIVAYIAEQGHPEALYMEAKILVLGQFDTRWTKPWLPLNTVSQRRTDSPVSNSAWADYVNRLGDWSQALEHYEKVLNLGDAAASRRLGMMYLCGNHDQERDLERGFALPRQSTDTADEYSPLGPYAYGMAIARECRDLDLPEVLLPG</sequence>
<reference evidence="2 3" key="1">
    <citation type="journal article" date="2025" name="Microbiol. Resour. Announc.">
        <title>Draft genome sequences for Neonectria magnoliae and Neonectria punicea, canker pathogens of Liriodendron tulipifera and Acer saccharum in West Virginia.</title>
        <authorList>
            <person name="Petronek H.M."/>
            <person name="Kasson M.T."/>
            <person name="Metheny A.M."/>
            <person name="Stauder C.M."/>
            <person name="Lovett B."/>
            <person name="Lynch S.C."/>
            <person name="Garnas J.R."/>
            <person name="Kasson L.R."/>
            <person name="Stajich J.E."/>
        </authorList>
    </citation>
    <scope>NUCLEOTIDE SEQUENCE [LARGE SCALE GENOMIC DNA]</scope>
    <source>
        <strain evidence="2 3">NRRL 64651</strain>
    </source>
</reference>
<dbReference type="InterPro" id="IPR011990">
    <property type="entry name" value="TPR-like_helical_dom_sf"/>
</dbReference>
<name>A0ABR1IJF1_9HYPO</name>
<comment type="caution">
    <text evidence="2">The sequence shown here is derived from an EMBL/GenBank/DDBJ whole genome shotgun (WGS) entry which is preliminary data.</text>
</comment>
<dbReference type="EMBL" id="JAZAVK010000002">
    <property type="protein sequence ID" value="KAK7433009.1"/>
    <property type="molecule type" value="Genomic_DNA"/>
</dbReference>
<keyword evidence="3" id="KW-1185">Reference proteome</keyword>
<dbReference type="SUPFAM" id="SSF81901">
    <property type="entry name" value="HCP-like"/>
    <property type="match status" value="1"/>
</dbReference>
<evidence type="ECO:0000313" key="2">
    <source>
        <dbReference type="EMBL" id="KAK7433009.1"/>
    </source>
</evidence>
<gene>
    <name evidence="2" type="ORF">QQZ08_000480</name>
</gene>
<dbReference type="PANTHER" id="PTHR46430:SF2">
    <property type="entry name" value="CHITIN SYNTHASE REGULATORY FACTOR 4"/>
    <property type="match status" value="1"/>
</dbReference>
<dbReference type="Gene3D" id="1.25.40.10">
    <property type="entry name" value="Tetratricopeptide repeat domain"/>
    <property type="match status" value="1"/>
</dbReference>
<keyword evidence="1" id="KW-0677">Repeat</keyword>
<evidence type="ECO:0000313" key="3">
    <source>
        <dbReference type="Proteomes" id="UP001498421"/>
    </source>
</evidence>
<accession>A0ABR1IJF1</accession>